<keyword evidence="3" id="KW-1185">Reference proteome</keyword>
<name>A0A9P4IY80_9PEZI</name>
<dbReference type="GO" id="GO:0038038">
    <property type="term" value="C:G protein-coupled receptor homodimeric complex"/>
    <property type="evidence" value="ECO:0007669"/>
    <property type="project" value="TreeGrafter"/>
</dbReference>
<protein>
    <recommendedName>
        <fullName evidence="4">Pheromone alpha factor receptor</fullName>
    </recommendedName>
</protein>
<dbReference type="GO" id="GO:0004932">
    <property type="term" value="F:mating-type factor pheromone receptor activity"/>
    <property type="evidence" value="ECO:0007669"/>
    <property type="project" value="InterPro"/>
</dbReference>
<feature type="transmembrane region" description="Helical" evidence="1">
    <location>
        <begin position="266"/>
        <end position="286"/>
    </location>
</feature>
<feature type="transmembrane region" description="Helical" evidence="1">
    <location>
        <begin position="239"/>
        <end position="260"/>
    </location>
</feature>
<feature type="transmembrane region" description="Helical" evidence="1">
    <location>
        <begin position="200"/>
        <end position="219"/>
    </location>
</feature>
<feature type="transmembrane region" description="Helical" evidence="1">
    <location>
        <begin position="119"/>
        <end position="142"/>
    </location>
</feature>
<dbReference type="EMBL" id="ML996088">
    <property type="protein sequence ID" value="KAF2151104.1"/>
    <property type="molecule type" value="Genomic_DNA"/>
</dbReference>
<dbReference type="AlphaFoldDB" id="A0A9P4IY80"/>
<dbReference type="Proteomes" id="UP000799439">
    <property type="component" value="Unassembled WGS sequence"/>
</dbReference>
<dbReference type="InterPro" id="IPR000366">
    <property type="entry name" value="GPCR_STE2"/>
</dbReference>
<organism evidence="2 3">
    <name type="scientific">Myriangium duriaei CBS 260.36</name>
    <dbReference type="NCBI Taxonomy" id="1168546"/>
    <lineage>
        <taxon>Eukaryota</taxon>
        <taxon>Fungi</taxon>
        <taxon>Dikarya</taxon>
        <taxon>Ascomycota</taxon>
        <taxon>Pezizomycotina</taxon>
        <taxon>Dothideomycetes</taxon>
        <taxon>Dothideomycetidae</taxon>
        <taxon>Myriangiales</taxon>
        <taxon>Myriangiaceae</taxon>
        <taxon>Myriangium</taxon>
    </lineage>
</organism>
<dbReference type="Gene3D" id="1.10.287.920">
    <property type="entry name" value="Pheromone alpha factor receptor"/>
    <property type="match status" value="1"/>
</dbReference>
<accession>A0A9P4IY80</accession>
<dbReference type="InterPro" id="IPR027458">
    <property type="entry name" value="STE2_TM1-TM2_sf"/>
</dbReference>
<comment type="caution">
    <text evidence="2">The sequence shown here is derived from an EMBL/GenBank/DDBJ whole genome shotgun (WGS) entry which is preliminary data.</text>
</comment>
<feature type="transmembrane region" description="Helical" evidence="1">
    <location>
        <begin position="154"/>
        <end position="180"/>
    </location>
</feature>
<dbReference type="GO" id="GO:0000750">
    <property type="term" value="P:pheromone-dependent signal transduction involved in conjugation with cellular fusion"/>
    <property type="evidence" value="ECO:0007669"/>
    <property type="project" value="TreeGrafter"/>
</dbReference>
<reference evidence="2" key="1">
    <citation type="journal article" date="2020" name="Stud. Mycol.">
        <title>101 Dothideomycetes genomes: a test case for predicting lifestyles and emergence of pathogens.</title>
        <authorList>
            <person name="Haridas S."/>
            <person name="Albert R."/>
            <person name="Binder M."/>
            <person name="Bloem J."/>
            <person name="Labutti K."/>
            <person name="Salamov A."/>
            <person name="Andreopoulos B."/>
            <person name="Baker S."/>
            <person name="Barry K."/>
            <person name="Bills G."/>
            <person name="Bluhm B."/>
            <person name="Cannon C."/>
            <person name="Castanera R."/>
            <person name="Culley D."/>
            <person name="Daum C."/>
            <person name="Ezra D."/>
            <person name="Gonzalez J."/>
            <person name="Henrissat B."/>
            <person name="Kuo A."/>
            <person name="Liang C."/>
            <person name="Lipzen A."/>
            <person name="Lutzoni F."/>
            <person name="Magnuson J."/>
            <person name="Mondo S."/>
            <person name="Nolan M."/>
            <person name="Ohm R."/>
            <person name="Pangilinan J."/>
            <person name="Park H.-J."/>
            <person name="Ramirez L."/>
            <person name="Alfaro M."/>
            <person name="Sun H."/>
            <person name="Tritt A."/>
            <person name="Yoshinaga Y."/>
            <person name="Zwiers L.-H."/>
            <person name="Turgeon B."/>
            <person name="Goodwin S."/>
            <person name="Spatafora J."/>
            <person name="Crous P."/>
            <person name="Grigoriev I."/>
        </authorList>
    </citation>
    <scope>NUCLEOTIDE SEQUENCE</scope>
    <source>
        <strain evidence="2">CBS 260.36</strain>
    </source>
</reference>
<evidence type="ECO:0000313" key="3">
    <source>
        <dbReference type="Proteomes" id="UP000799439"/>
    </source>
</evidence>
<evidence type="ECO:0000256" key="1">
    <source>
        <dbReference type="SAM" id="Phobius"/>
    </source>
</evidence>
<dbReference type="PRINTS" id="PR00250">
    <property type="entry name" value="GPCRSTE2"/>
</dbReference>
<keyword evidence="1" id="KW-0812">Transmembrane</keyword>
<evidence type="ECO:0008006" key="4">
    <source>
        <dbReference type="Google" id="ProtNLM"/>
    </source>
</evidence>
<gene>
    <name evidence="2" type="ORF">K461DRAFT_269384</name>
</gene>
<dbReference type="Pfam" id="PF02116">
    <property type="entry name" value="STE2"/>
    <property type="match status" value="1"/>
</dbReference>
<dbReference type="OrthoDB" id="5402633at2759"/>
<keyword evidence="1" id="KW-0472">Membrane</keyword>
<feature type="transmembrane region" description="Helical" evidence="1">
    <location>
        <begin position="72"/>
        <end position="93"/>
    </location>
</feature>
<dbReference type="PANTHER" id="PTHR28009">
    <property type="entry name" value="PHEROMONE ALPHA FACTOR RECEPTOR"/>
    <property type="match status" value="1"/>
</dbReference>
<proteinExistence type="predicted"/>
<feature type="transmembrane region" description="Helical" evidence="1">
    <location>
        <begin position="41"/>
        <end position="60"/>
    </location>
</feature>
<dbReference type="CDD" id="cd14939">
    <property type="entry name" value="7tmD_STE2"/>
    <property type="match status" value="1"/>
</dbReference>
<dbReference type="PANTHER" id="PTHR28009:SF1">
    <property type="entry name" value="PHEROMONE ALPHA FACTOR RECEPTOR"/>
    <property type="match status" value="1"/>
</dbReference>
<evidence type="ECO:0000313" key="2">
    <source>
        <dbReference type="EMBL" id="KAF2151104.1"/>
    </source>
</evidence>
<sequence length="354" mass="38937">MISDFNPLNQSFLLLISDGEEVPADLGYLNYWIRVGIQESIVSASQIGAALTILTVLLVLTKPDKRRSPVFLLNCLALFLVFTTQLTACLYWTSSWFHPYALLTLDYSHVTIAAKFDSIIGGILASALLITIEASLILQVHVVTITLPFLHRLILLLLSLLIALSAITLRIIQLVSNTLINILRMENNPGIIPIMKARDITLAASICFFSAVFCAKLGWSMRERRRLGVSQYGPMRVIFIGGTQTLVIPAIFAILQFIFPETKVDGVVLTSVAISLPLTSLWAASVSDAPRKPARTPEAALKLGFISSRKTDESLESPTKREVKEKVGIVESVSSASVERDAKRDLEMQDLVKA</sequence>
<keyword evidence="1" id="KW-1133">Transmembrane helix</keyword>